<keyword evidence="3" id="KW-1185">Reference proteome</keyword>
<dbReference type="Pfam" id="PF13602">
    <property type="entry name" value="ADH_zinc_N_2"/>
    <property type="match status" value="1"/>
</dbReference>
<sequence>MKAIIYRAFGSPGVLEWVDDWPKPSPGKGEVLVKVRAGGLNPKDILLRKGAFHPFLGFLDREPLPRVSGLEMAGELVEKGDDVTDFAIGDAVAGMSNRFHGGVHAEFALLKADEVALCPTGVSWSEAAAIPLAGLTALQALRDCANVKPGQNVLINGASGGVGHFAIQIARNLGATVTAVCSERNLHFVTELGANHTVDYQQTPAPAINGPFDCVFDAFGNYRAHDFRDSLAPGGIYVNTIPSRATLPAEGLARIGLQKRSRLVLVHSNLADLEVLRQWVNEGKLRAHIDKVYPIYHVEDAHRHIETRHTRGKVVLEATC</sequence>
<dbReference type="SUPFAM" id="SSF51735">
    <property type="entry name" value="NAD(P)-binding Rossmann-fold domains"/>
    <property type="match status" value="1"/>
</dbReference>
<dbReference type="Gene3D" id="3.40.50.720">
    <property type="entry name" value="NAD(P)-binding Rossmann-like Domain"/>
    <property type="match status" value="1"/>
</dbReference>
<dbReference type="Pfam" id="PF08240">
    <property type="entry name" value="ADH_N"/>
    <property type="match status" value="1"/>
</dbReference>
<dbReference type="GO" id="GO:0016491">
    <property type="term" value="F:oxidoreductase activity"/>
    <property type="evidence" value="ECO:0007669"/>
    <property type="project" value="InterPro"/>
</dbReference>
<dbReference type="PANTHER" id="PTHR44013:SF1">
    <property type="entry name" value="ZINC-TYPE ALCOHOL DEHYDROGENASE-LIKE PROTEIN C16A3.02C"/>
    <property type="match status" value="1"/>
</dbReference>
<evidence type="ECO:0000313" key="3">
    <source>
        <dbReference type="Proteomes" id="UP000295830"/>
    </source>
</evidence>
<comment type="caution">
    <text evidence="2">The sequence shown here is derived from an EMBL/GenBank/DDBJ whole genome shotgun (WGS) entry which is preliminary data.</text>
</comment>
<dbReference type="SUPFAM" id="SSF50129">
    <property type="entry name" value="GroES-like"/>
    <property type="match status" value="1"/>
</dbReference>
<name>A0A4R7K2S7_9GAMM</name>
<proteinExistence type="predicted"/>
<dbReference type="InterPro" id="IPR011032">
    <property type="entry name" value="GroES-like_sf"/>
</dbReference>
<dbReference type="RefSeq" id="WP_133734646.1">
    <property type="nucleotide sequence ID" value="NZ_SOAX01000001.1"/>
</dbReference>
<dbReference type="SMART" id="SM00829">
    <property type="entry name" value="PKS_ER"/>
    <property type="match status" value="1"/>
</dbReference>
<dbReference type="Gene3D" id="3.90.180.10">
    <property type="entry name" value="Medium-chain alcohol dehydrogenases, catalytic domain"/>
    <property type="match status" value="1"/>
</dbReference>
<dbReference type="GO" id="GO:0008270">
    <property type="term" value="F:zinc ion binding"/>
    <property type="evidence" value="ECO:0007669"/>
    <property type="project" value="InterPro"/>
</dbReference>
<feature type="domain" description="Enoyl reductase (ER)" evidence="1">
    <location>
        <begin position="10"/>
        <end position="316"/>
    </location>
</feature>
<protein>
    <submittedName>
        <fullName evidence="2">NADPH:quinone reductase-like Zn-dependent oxidoreductase</fullName>
    </submittedName>
</protein>
<dbReference type="InterPro" id="IPR020843">
    <property type="entry name" value="ER"/>
</dbReference>
<evidence type="ECO:0000259" key="1">
    <source>
        <dbReference type="SMART" id="SM00829"/>
    </source>
</evidence>
<dbReference type="EMBL" id="SOAX01000001">
    <property type="protein sequence ID" value="TDT44243.1"/>
    <property type="molecule type" value="Genomic_DNA"/>
</dbReference>
<dbReference type="InterPro" id="IPR052733">
    <property type="entry name" value="Chloroplast_QOR"/>
</dbReference>
<organism evidence="2 3">
    <name type="scientific">Halospina denitrificans</name>
    <dbReference type="NCBI Taxonomy" id="332522"/>
    <lineage>
        <taxon>Bacteria</taxon>
        <taxon>Pseudomonadati</taxon>
        <taxon>Pseudomonadota</taxon>
        <taxon>Gammaproteobacteria</taxon>
        <taxon>Halospina</taxon>
    </lineage>
</organism>
<dbReference type="CDD" id="cd08267">
    <property type="entry name" value="MDR1"/>
    <property type="match status" value="1"/>
</dbReference>
<gene>
    <name evidence="2" type="ORF">DES49_0343</name>
</gene>
<reference evidence="2 3" key="1">
    <citation type="submission" date="2019-03" db="EMBL/GenBank/DDBJ databases">
        <title>Genomic Encyclopedia of Type Strains, Phase IV (KMG-IV): sequencing the most valuable type-strain genomes for metagenomic binning, comparative biology and taxonomic classification.</title>
        <authorList>
            <person name="Goeker M."/>
        </authorList>
    </citation>
    <scope>NUCLEOTIDE SEQUENCE [LARGE SCALE GENOMIC DNA]</scope>
    <source>
        <strain evidence="2 3">DSM 15505</strain>
    </source>
</reference>
<dbReference type="Proteomes" id="UP000295830">
    <property type="component" value="Unassembled WGS sequence"/>
</dbReference>
<dbReference type="InterPro" id="IPR002364">
    <property type="entry name" value="Quin_OxRdtase/zeta-crystal_CS"/>
</dbReference>
<evidence type="ECO:0000313" key="2">
    <source>
        <dbReference type="EMBL" id="TDT44243.1"/>
    </source>
</evidence>
<dbReference type="InterPro" id="IPR036291">
    <property type="entry name" value="NAD(P)-bd_dom_sf"/>
</dbReference>
<dbReference type="PANTHER" id="PTHR44013">
    <property type="entry name" value="ZINC-TYPE ALCOHOL DEHYDROGENASE-LIKE PROTEIN C16A3.02C"/>
    <property type="match status" value="1"/>
</dbReference>
<dbReference type="InterPro" id="IPR013154">
    <property type="entry name" value="ADH-like_N"/>
</dbReference>
<accession>A0A4R7K2S7</accession>
<dbReference type="OrthoDB" id="4190732at2"/>
<dbReference type="PROSITE" id="PS01162">
    <property type="entry name" value="QOR_ZETA_CRYSTAL"/>
    <property type="match status" value="1"/>
</dbReference>
<dbReference type="AlphaFoldDB" id="A0A4R7K2S7"/>